<keyword evidence="2" id="KW-1185">Reference proteome</keyword>
<organism evidence="1 2">
    <name type="scientific">Smallanthus sonchifolius</name>
    <dbReference type="NCBI Taxonomy" id="185202"/>
    <lineage>
        <taxon>Eukaryota</taxon>
        <taxon>Viridiplantae</taxon>
        <taxon>Streptophyta</taxon>
        <taxon>Embryophyta</taxon>
        <taxon>Tracheophyta</taxon>
        <taxon>Spermatophyta</taxon>
        <taxon>Magnoliopsida</taxon>
        <taxon>eudicotyledons</taxon>
        <taxon>Gunneridae</taxon>
        <taxon>Pentapetalae</taxon>
        <taxon>asterids</taxon>
        <taxon>campanulids</taxon>
        <taxon>Asterales</taxon>
        <taxon>Asteraceae</taxon>
        <taxon>Asteroideae</taxon>
        <taxon>Heliantheae alliance</taxon>
        <taxon>Millerieae</taxon>
        <taxon>Smallanthus</taxon>
    </lineage>
</organism>
<accession>A0ACB9HHX3</accession>
<dbReference type="EMBL" id="CM042029">
    <property type="protein sequence ID" value="KAI3795519.1"/>
    <property type="molecule type" value="Genomic_DNA"/>
</dbReference>
<reference evidence="2" key="1">
    <citation type="journal article" date="2022" name="Mol. Ecol. Resour.">
        <title>The genomes of chicory, endive, great burdock and yacon provide insights into Asteraceae palaeo-polyploidization history and plant inulin production.</title>
        <authorList>
            <person name="Fan W."/>
            <person name="Wang S."/>
            <person name="Wang H."/>
            <person name="Wang A."/>
            <person name="Jiang F."/>
            <person name="Liu H."/>
            <person name="Zhao H."/>
            <person name="Xu D."/>
            <person name="Zhang Y."/>
        </authorList>
    </citation>
    <scope>NUCLEOTIDE SEQUENCE [LARGE SCALE GENOMIC DNA]</scope>
    <source>
        <strain evidence="2">cv. Yunnan</strain>
    </source>
</reference>
<dbReference type="Proteomes" id="UP001056120">
    <property type="component" value="Linkage Group LG12"/>
</dbReference>
<proteinExistence type="predicted"/>
<comment type="caution">
    <text evidence="1">The sequence shown here is derived from an EMBL/GenBank/DDBJ whole genome shotgun (WGS) entry which is preliminary data.</text>
</comment>
<protein>
    <submittedName>
        <fullName evidence="1">Uncharacterized protein</fullName>
    </submittedName>
</protein>
<evidence type="ECO:0000313" key="1">
    <source>
        <dbReference type="EMBL" id="KAI3795519.1"/>
    </source>
</evidence>
<reference evidence="1 2" key="2">
    <citation type="journal article" date="2022" name="Mol. Ecol. Resour.">
        <title>The genomes of chicory, endive, great burdock and yacon provide insights into Asteraceae paleo-polyploidization history and plant inulin production.</title>
        <authorList>
            <person name="Fan W."/>
            <person name="Wang S."/>
            <person name="Wang H."/>
            <person name="Wang A."/>
            <person name="Jiang F."/>
            <person name="Liu H."/>
            <person name="Zhao H."/>
            <person name="Xu D."/>
            <person name="Zhang Y."/>
        </authorList>
    </citation>
    <scope>NUCLEOTIDE SEQUENCE [LARGE SCALE GENOMIC DNA]</scope>
    <source>
        <strain evidence="2">cv. Yunnan</strain>
        <tissue evidence="1">Leaves</tissue>
    </source>
</reference>
<sequence>MSARWSSDAIVASLISQLKFGRSTNFVKLSVFATIEKAHLVIGLVLDLGSKFLHLIGVPPYLNKATKEISRNVYIPCPAE</sequence>
<gene>
    <name evidence="1" type="ORF">L1987_38174</name>
</gene>
<evidence type="ECO:0000313" key="2">
    <source>
        <dbReference type="Proteomes" id="UP001056120"/>
    </source>
</evidence>
<name>A0ACB9HHX3_9ASTR</name>